<dbReference type="Proteomes" id="UP000247233">
    <property type="component" value="Unassembled WGS sequence"/>
</dbReference>
<name>A0A317X542_9EURO</name>
<dbReference type="VEuPathDB" id="FungiDB:BO70DRAFT_2056"/>
<organism evidence="2 3">
    <name type="scientific">Aspergillus heteromorphus CBS 117.55</name>
    <dbReference type="NCBI Taxonomy" id="1448321"/>
    <lineage>
        <taxon>Eukaryota</taxon>
        <taxon>Fungi</taxon>
        <taxon>Dikarya</taxon>
        <taxon>Ascomycota</taxon>
        <taxon>Pezizomycotina</taxon>
        <taxon>Eurotiomycetes</taxon>
        <taxon>Eurotiomycetidae</taxon>
        <taxon>Eurotiales</taxon>
        <taxon>Aspergillaceae</taxon>
        <taxon>Aspergillus</taxon>
        <taxon>Aspergillus subgen. Circumdati</taxon>
    </lineage>
</organism>
<dbReference type="GeneID" id="37060864"/>
<dbReference type="AlphaFoldDB" id="A0A317X542"/>
<accession>A0A317X542</accession>
<sequence>MKQISWVFHPMIANAQSMLPRHPEPSPTPQTPPDPPDPLLSQLYIQQEMKRKDKKN</sequence>
<feature type="compositionally biased region" description="Pro residues" evidence="1">
    <location>
        <begin position="25"/>
        <end position="38"/>
    </location>
</feature>
<evidence type="ECO:0000313" key="2">
    <source>
        <dbReference type="EMBL" id="PWY92068.1"/>
    </source>
</evidence>
<protein>
    <submittedName>
        <fullName evidence="2">Uncharacterized protein</fullName>
    </submittedName>
</protein>
<gene>
    <name evidence="2" type="ORF">BO70DRAFT_2056</name>
</gene>
<keyword evidence="3" id="KW-1185">Reference proteome</keyword>
<dbReference type="RefSeq" id="XP_025403807.1">
    <property type="nucleotide sequence ID" value="XM_025538627.1"/>
</dbReference>
<proteinExistence type="predicted"/>
<comment type="caution">
    <text evidence="2">The sequence shown here is derived from an EMBL/GenBank/DDBJ whole genome shotgun (WGS) entry which is preliminary data.</text>
</comment>
<reference evidence="2 3" key="1">
    <citation type="submission" date="2016-12" db="EMBL/GenBank/DDBJ databases">
        <title>The genomes of Aspergillus section Nigri reveals drivers in fungal speciation.</title>
        <authorList>
            <consortium name="DOE Joint Genome Institute"/>
            <person name="Vesth T.C."/>
            <person name="Nybo J."/>
            <person name="Theobald S."/>
            <person name="Brandl J."/>
            <person name="Frisvad J.C."/>
            <person name="Nielsen K.F."/>
            <person name="Lyhne E.K."/>
            <person name="Kogle M.E."/>
            <person name="Kuo A."/>
            <person name="Riley R."/>
            <person name="Clum A."/>
            <person name="Nolan M."/>
            <person name="Lipzen A."/>
            <person name="Salamov A."/>
            <person name="Henrissat B."/>
            <person name="Wiebenga A."/>
            <person name="De Vries R.P."/>
            <person name="Grigoriev I.V."/>
            <person name="Mortensen U.H."/>
            <person name="Andersen M.R."/>
            <person name="Baker S.E."/>
        </authorList>
    </citation>
    <scope>NUCLEOTIDE SEQUENCE [LARGE SCALE GENOMIC DNA]</scope>
    <source>
        <strain evidence="2 3">CBS 117.55</strain>
    </source>
</reference>
<evidence type="ECO:0000256" key="1">
    <source>
        <dbReference type="SAM" id="MobiDB-lite"/>
    </source>
</evidence>
<feature type="region of interest" description="Disordered" evidence="1">
    <location>
        <begin position="15"/>
        <end position="40"/>
    </location>
</feature>
<evidence type="ECO:0000313" key="3">
    <source>
        <dbReference type="Proteomes" id="UP000247233"/>
    </source>
</evidence>
<dbReference type="EMBL" id="MSFL01000001">
    <property type="protein sequence ID" value="PWY92068.1"/>
    <property type="molecule type" value="Genomic_DNA"/>
</dbReference>